<evidence type="ECO:0000256" key="2">
    <source>
        <dbReference type="SAM" id="Phobius"/>
    </source>
</evidence>
<keyword evidence="2" id="KW-0812">Transmembrane</keyword>
<keyword evidence="2" id="KW-1133">Transmembrane helix</keyword>
<name>M0N9L9_9EURY</name>
<dbReference type="EMBL" id="AOME01000030">
    <property type="protein sequence ID" value="EMA54273.1"/>
    <property type="molecule type" value="Genomic_DNA"/>
</dbReference>
<evidence type="ECO:0000313" key="3">
    <source>
        <dbReference type="EMBL" id="EMA54273.1"/>
    </source>
</evidence>
<accession>M0N9L9</accession>
<comment type="caution">
    <text evidence="3">The sequence shown here is derived from an EMBL/GenBank/DDBJ whole genome shotgun (WGS) entry which is preliminary data.</text>
</comment>
<protein>
    <submittedName>
        <fullName evidence="3">Uncharacterized protein</fullName>
    </submittedName>
</protein>
<dbReference type="Proteomes" id="UP000011625">
    <property type="component" value="Unassembled WGS sequence"/>
</dbReference>
<sequence>MVTMSTGNDADQRDATEEHDSRNNGVEDYDVHDRERSESYDMPAVDAGTAATSVWYLWVVAVVTAVVAGFFATSTVVTTPAEPFYALIFGGVAVMAAGYGFYTVRERTRPF</sequence>
<feature type="compositionally biased region" description="Basic and acidic residues" evidence="1">
    <location>
        <begin position="29"/>
        <end position="38"/>
    </location>
</feature>
<keyword evidence="4" id="KW-1185">Reference proteome</keyword>
<dbReference type="AlphaFoldDB" id="M0N9L9"/>
<proteinExistence type="predicted"/>
<keyword evidence="2" id="KW-0472">Membrane</keyword>
<feature type="transmembrane region" description="Helical" evidence="2">
    <location>
        <begin position="84"/>
        <end position="102"/>
    </location>
</feature>
<evidence type="ECO:0000313" key="4">
    <source>
        <dbReference type="Proteomes" id="UP000011625"/>
    </source>
</evidence>
<evidence type="ECO:0000256" key="1">
    <source>
        <dbReference type="SAM" id="MobiDB-lite"/>
    </source>
</evidence>
<organism evidence="3 4">
    <name type="scientific">Halococcus salifodinae DSM 8989</name>
    <dbReference type="NCBI Taxonomy" id="1227456"/>
    <lineage>
        <taxon>Archaea</taxon>
        <taxon>Methanobacteriati</taxon>
        <taxon>Methanobacteriota</taxon>
        <taxon>Stenosarchaea group</taxon>
        <taxon>Halobacteria</taxon>
        <taxon>Halobacteriales</taxon>
        <taxon>Halococcaceae</taxon>
        <taxon>Halococcus</taxon>
    </lineage>
</organism>
<dbReference type="PATRIC" id="fig|1227456.3.peg.1355"/>
<feature type="region of interest" description="Disordered" evidence="1">
    <location>
        <begin position="1"/>
        <end position="38"/>
    </location>
</feature>
<feature type="transmembrane region" description="Helical" evidence="2">
    <location>
        <begin position="55"/>
        <end position="77"/>
    </location>
</feature>
<reference evidence="3 4" key="1">
    <citation type="journal article" date="2014" name="PLoS Genet.">
        <title>Phylogenetically driven sequencing of extremely halophilic archaea reveals strategies for static and dynamic osmo-response.</title>
        <authorList>
            <person name="Becker E.A."/>
            <person name="Seitzer P.M."/>
            <person name="Tritt A."/>
            <person name="Larsen D."/>
            <person name="Krusor M."/>
            <person name="Yao A.I."/>
            <person name="Wu D."/>
            <person name="Madern D."/>
            <person name="Eisen J.A."/>
            <person name="Darling A.E."/>
            <person name="Facciotti M.T."/>
        </authorList>
    </citation>
    <scope>NUCLEOTIDE SEQUENCE [LARGE SCALE GENOMIC DNA]</scope>
    <source>
        <strain evidence="3 4">DSM 8989</strain>
    </source>
</reference>
<gene>
    <name evidence="3" type="ORF">C450_06747</name>
</gene>
<feature type="compositionally biased region" description="Basic and acidic residues" evidence="1">
    <location>
        <begin position="10"/>
        <end position="22"/>
    </location>
</feature>